<dbReference type="PROSITE" id="PS50801">
    <property type="entry name" value="STAS"/>
    <property type="match status" value="1"/>
</dbReference>
<dbReference type="KEGG" id="ssub:CP968_33650"/>
<evidence type="ECO:0000313" key="2">
    <source>
        <dbReference type="EMBL" id="QEU82544.1"/>
    </source>
</evidence>
<dbReference type="Proteomes" id="UP000326831">
    <property type="component" value="Chromosome"/>
</dbReference>
<dbReference type="EMBL" id="CP023701">
    <property type="protein sequence ID" value="QEU82544.1"/>
    <property type="molecule type" value="Genomic_DNA"/>
</dbReference>
<organism evidence="2 3">
    <name type="scientific">Streptomyces subrutilus</name>
    <dbReference type="NCBI Taxonomy" id="36818"/>
    <lineage>
        <taxon>Bacteria</taxon>
        <taxon>Bacillati</taxon>
        <taxon>Actinomycetota</taxon>
        <taxon>Actinomycetes</taxon>
        <taxon>Kitasatosporales</taxon>
        <taxon>Streptomycetaceae</taxon>
        <taxon>Streptomyces</taxon>
    </lineage>
</organism>
<dbReference type="OrthoDB" id="3689482at2"/>
<reference evidence="2 3" key="1">
    <citation type="submission" date="2017-09" db="EMBL/GenBank/DDBJ databases">
        <authorList>
            <person name="Lee N."/>
            <person name="Cho B.-K."/>
        </authorList>
    </citation>
    <scope>NUCLEOTIDE SEQUENCE [LARGE SCALE GENOMIC DNA]</scope>
    <source>
        <strain evidence="2 3">ATCC 27467</strain>
    </source>
</reference>
<dbReference type="InterPro" id="IPR025847">
    <property type="entry name" value="MEDS_domain"/>
</dbReference>
<evidence type="ECO:0000259" key="1">
    <source>
        <dbReference type="PROSITE" id="PS50801"/>
    </source>
</evidence>
<sequence>MRAARALATLDEVEAGDHVCWVMDGARRFSADADAFIADGALFGDKVVVVGSPASVAGVRQLSTFPPSAVLIDPVRTRGSVVAAVQQEAKRASSEGYRSLRVLACRQSGAGSAPETATLLDGELGLEEMAALGGATVVCAYLPGPWAASALEQIMCVHPQTLGRRPALPGFHMLRSGSEGWRVTGVIDSDGAQAFGSVLRAAALHTSAVRLRFDEVDLIDAAGMRALVDAALHLPDRSVIVEGANRTVRLSWELSGFAVPDVPVEVLG</sequence>
<protein>
    <recommendedName>
        <fullName evidence="1">STAS domain-containing protein</fullName>
    </recommendedName>
</protein>
<dbReference type="SUPFAM" id="SSF52091">
    <property type="entry name" value="SpoIIaa-like"/>
    <property type="match status" value="1"/>
</dbReference>
<dbReference type="AlphaFoldDB" id="A0A5P2UYG2"/>
<name>A0A5P2UYG2_9ACTN</name>
<dbReference type="Gene3D" id="3.30.750.24">
    <property type="entry name" value="STAS domain"/>
    <property type="match status" value="1"/>
</dbReference>
<gene>
    <name evidence="2" type="ORF">CP968_33650</name>
</gene>
<dbReference type="InterPro" id="IPR002645">
    <property type="entry name" value="STAS_dom"/>
</dbReference>
<dbReference type="InterPro" id="IPR036513">
    <property type="entry name" value="STAS_dom_sf"/>
</dbReference>
<keyword evidence="3" id="KW-1185">Reference proteome</keyword>
<dbReference type="Pfam" id="PF14417">
    <property type="entry name" value="MEDS"/>
    <property type="match status" value="1"/>
</dbReference>
<evidence type="ECO:0000313" key="3">
    <source>
        <dbReference type="Proteomes" id="UP000326831"/>
    </source>
</evidence>
<accession>A0A5P2UYG2</accession>
<feature type="domain" description="STAS" evidence="1">
    <location>
        <begin position="182"/>
        <end position="268"/>
    </location>
</feature>
<proteinExistence type="predicted"/>